<accession>X1KA53</accession>
<dbReference type="AlphaFoldDB" id="X1KA53"/>
<name>X1KA53_9ZZZZ</name>
<feature type="non-terminal residue" evidence="1">
    <location>
        <position position="60"/>
    </location>
</feature>
<gene>
    <name evidence="1" type="ORF">S06H3_05906</name>
</gene>
<proteinExistence type="predicted"/>
<evidence type="ECO:0000313" key="1">
    <source>
        <dbReference type="EMBL" id="GAH90495.1"/>
    </source>
</evidence>
<organism evidence="1">
    <name type="scientific">marine sediment metagenome</name>
    <dbReference type="NCBI Taxonomy" id="412755"/>
    <lineage>
        <taxon>unclassified sequences</taxon>
        <taxon>metagenomes</taxon>
        <taxon>ecological metagenomes</taxon>
    </lineage>
</organism>
<reference evidence="1" key="1">
    <citation type="journal article" date="2014" name="Front. Microbiol.">
        <title>High frequency of phylogenetically diverse reductive dehalogenase-homologous genes in deep subseafloor sedimentary metagenomes.</title>
        <authorList>
            <person name="Kawai M."/>
            <person name="Futagami T."/>
            <person name="Toyoda A."/>
            <person name="Takaki Y."/>
            <person name="Nishi S."/>
            <person name="Hori S."/>
            <person name="Arai W."/>
            <person name="Tsubouchi T."/>
            <person name="Morono Y."/>
            <person name="Uchiyama I."/>
            <person name="Ito T."/>
            <person name="Fujiyama A."/>
            <person name="Inagaki F."/>
            <person name="Takami H."/>
        </authorList>
    </citation>
    <scope>NUCLEOTIDE SEQUENCE</scope>
    <source>
        <strain evidence="1">Expedition CK06-06</strain>
    </source>
</reference>
<comment type="caution">
    <text evidence="1">The sequence shown here is derived from an EMBL/GenBank/DDBJ whole genome shotgun (WGS) entry which is preliminary data.</text>
</comment>
<sequence length="60" mass="6431">MGGEVKDFRVGIKGILSPIAMVDVKVNNKNTAEVEVSQGILSRDSHIVENAEPHCPVMNG</sequence>
<dbReference type="EMBL" id="BARV01002235">
    <property type="protein sequence ID" value="GAH90495.1"/>
    <property type="molecule type" value="Genomic_DNA"/>
</dbReference>
<protein>
    <submittedName>
        <fullName evidence="1">Uncharacterized protein</fullName>
    </submittedName>
</protein>